<evidence type="ECO:0000313" key="2">
    <source>
        <dbReference type="EMBL" id="MBK1936210.1"/>
    </source>
</evidence>
<sequence length="162" mass="17608">MPPISVWAVSAWLIIALIVETAGLAFAFIKPPEFLHGEYLNVAACILFGGIGGLTYCLRSVYINTSLHKRWDTCWLPWYVIRPVVSLVLGGISYLFVKSGLLLLGSEQSSASTPLGVLTLSFIAGLNVDRFVTKIEEIGSTAWGVEPSRTSKNSSQSQTTQN</sequence>
<gene>
    <name evidence="3" type="ORF">J4M89_40850</name>
    <name evidence="2" type="ORF">JIN94_40735</name>
    <name evidence="4" type="ORF">LXE91_32925</name>
</gene>
<evidence type="ECO:0000313" key="3">
    <source>
        <dbReference type="EMBL" id="MBO1835735.1"/>
    </source>
</evidence>
<feature type="transmembrane region" description="Helical" evidence="1">
    <location>
        <begin position="79"/>
        <end position="97"/>
    </location>
</feature>
<name>A0AAP1YDA6_9BURK</name>
<protein>
    <submittedName>
        <fullName evidence="2">Uncharacterized protein</fullName>
    </submittedName>
</protein>
<feature type="transmembrane region" description="Helical" evidence="1">
    <location>
        <begin position="109"/>
        <end position="128"/>
    </location>
</feature>
<reference evidence="4 7" key="3">
    <citation type="submission" date="2021-12" db="EMBL/GenBank/DDBJ databases">
        <title>Genomic and phenotypic characterization of three Burkholderia contaminans isolates recovered from different sources.</title>
        <authorList>
            <person name="Lopez De Volder A."/>
            <person name="Fan Y."/>
            <person name="Nunvar J."/>
            <person name="Herrera T."/>
            <person name="Timp W."/>
            <person name="Degrossi J."/>
        </authorList>
    </citation>
    <scope>NUCLEOTIDE SEQUENCE [LARGE SCALE GENOMIC DNA]</scope>
    <source>
        <strain evidence="4 7">LMG 23361</strain>
    </source>
</reference>
<dbReference type="Proteomes" id="UP001220209">
    <property type="component" value="Chromosome 3"/>
</dbReference>
<evidence type="ECO:0000313" key="5">
    <source>
        <dbReference type="Proteomes" id="UP000611459"/>
    </source>
</evidence>
<keyword evidence="1" id="KW-0472">Membrane</keyword>
<reference evidence="2" key="1">
    <citation type="submission" date="2021-01" db="EMBL/GenBank/DDBJ databases">
        <title>Outbreak of Burkholderia contaminns endophthalmitis traced to a clinical ventilation system.</title>
        <authorList>
            <person name="Lipuma J."/>
            <person name="Spilker T."/>
            <person name="Kratholm J."/>
        </authorList>
    </citation>
    <scope>NUCLEOTIDE SEQUENCE</scope>
    <source>
        <strain evidence="2">HI4954</strain>
    </source>
</reference>
<evidence type="ECO:0000313" key="7">
    <source>
        <dbReference type="Proteomes" id="UP001220209"/>
    </source>
</evidence>
<dbReference type="AlphaFoldDB" id="A0AAP1YDA6"/>
<reference evidence="3 6" key="2">
    <citation type="submission" date="2021-03" db="EMBL/GenBank/DDBJ databases">
        <title>Clinical course, treatment and visual outcome of an outbreak of Burkholderia contaminans endophthalmitis following cataract surgery.</title>
        <authorList>
            <person name="Lind C."/>
            <person name="Olsen K."/>
            <person name="Angelsen N.K."/>
            <person name="Krefting E.A."/>
            <person name="Fossen K."/>
            <person name="Gravningen K."/>
            <person name="Depoorter E."/>
            <person name="Vandamme P."/>
            <person name="Bertelsen G."/>
        </authorList>
    </citation>
    <scope>NUCLEOTIDE SEQUENCE [LARGE SCALE GENOMIC DNA]</scope>
    <source>
        <strain evidence="3 6">51242556</strain>
    </source>
</reference>
<evidence type="ECO:0000313" key="4">
    <source>
        <dbReference type="EMBL" id="WFN22769.1"/>
    </source>
</evidence>
<keyword evidence="6" id="KW-1185">Reference proteome</keyword>
<keyword evidence="1" id="KW-1133">Transmembrane helix</keyword>
<dbReference type="GeneID" id="93195450"/>
<organism evidence="2 5">
    <name type="scientific">Burkholderia contaminans</name>
    <dbReference type="NCBI Taxonomy" id="488447"/>
    <lineage>
        <taxon>Bacteria</taxon>
        <taxon>Pseudomonadati</taxon>
        <taxon>Pseudomonadota</taxon>
        <taxon>Betaproteobacteria</taxon>
        <taxon>Burkholderiales</taxon>
        <taxon>Burkholderiaceae</taxon>
        <taxon>Burkholderia</taxon>
        <taxon>Burkholderia cepacia complex</taxon>
    </lineage>
</organism>
<evidence type="ECO:0000256" key="1">
    <source>
        <dbReference type="SAM" id="Phobius"/>
    </source>
</evidence>
<dbReference type="EMBL" id="JAGEMX010000043">
    <property type="protein sequence ID" value="MBO1835735.1"/>
    <property type="molecule type" value="Genomic_DNA"/>
</dbReference>
<dbReference type="RefSeq" id="WP_076841464.1">
    <property type="nucleotide sequence ID" value="NZ_AP018359.1"/>
</dbReference>
<dbReference type="Proteomes" id="UP000611459">
    <property type="component" value="Unassembled WGS sequence"/>
</dbReference>
<keyword evidence="1" id="KW-0812">Transmembrane</keyword>
<feature type="transmembrane region" description="Helical" evidence="1">
    <location>
        <begin position="37"/>
        <end position="58"/>
    </location>
</feature>
<proteinExistence type="predicted"/>
<evidence type="ECO:0000313" key="6">
    <source>
        <dbReference type="Proteomes" id="UP000664048"/>
    </source>
</evidence>
<dbReference type="EMBL" id="JAENIB010000054">
    <property type="protein sequence ID" value="MBK1936210.1"/>
    <property type="molecule type" value="Genomic_DNA"/>
</dbReference>
<accession>A0AAP1YDA6</accession>
<dbReference type="Proteomes" id="UP000664048">
    <property type="component" value="Unassembled WGS sequence"/>
</dbReference>
<dbReference type="EMBL" id="CP090642">
    <property type="protein sequence ID" value="WFN22769.1"/>
    <property type="molecule type" value="Genomic_DNA"/>
</dbReference>